<evidence type="ECO:0000256" key="1">
    <source>
        <dbReference type="SAM" id="SignalP"/>
    </source>
</evidence>
<gene>
    <name evidence="2" type="ORF">KBB96_09600</name>
</gene>
<keyword evidence="1" id="KW-0732">Signal</keyword>
<dbReference type="AlphaFoldDB" id="A0A975J353"/>
<reference evidence="2" key="1">
    <citation type="submission" date="2021-04" db="EMBL/GenBank/DDBJ databases">
        <title>Luteolibacter sp. 32A isolated from the skin of an Anderson's salamander (Ambystoma andersonii).</title>
        <authorList>
            <person name="Spergser J."/>
            <person name="Busse H.-J."/>
        </authorList>
    </citation>
    <scope>NUCLEOTIDE SEQUENCE</scope>
    <source>
        <strain evidence="2">32A</strain>
    </source>
</reference>
<dbReference type="Proteomes" id="UP000676169">
    <property type="component" value="Chromosome"/>
</dbReference>
<protein>
    <submittedName>
        <fullName evidence="2">Uncharacterized protein</fullName>
    </submittedName>
</protein>
<dbReference type="KEGG" id="lamb:KBB96_09600"/>
<keyword evidence="3" id="KW-1185">Reference proteome</keyword>
<dbReference type="RefSeq" id="WP_211634478.1">
    <property type="nucleotide sequence ID" value="NZ_CP073100.1"/>
</dbReference>
<feature type="signal peptide" evidence="1">
    <location>
        <begin position="1"/>
        <end position="22"/>
    </location>
</feature>
<evidence type="ECO:0000313" key="3">
    <source>
        <dbReference type="Proteomes" id="UP000676169"/>
    </source>
</evidence>
<feature type="chain" id="PRO_5037800531" evidence="1">
    <location>
        <begin position="23"/>
        <end position="341"/>
    </location>
</feature>
<dbReference type="EMBL" id="CP073100">
    <property type="protein sequence ID" value="QUE53134.1"/>
    <property type="molecule type" value="Genomic_DNA"/>
</dbReference>
<evidence type="ECO:0000313" key="2">
    <source>
        <dbReference type="EMBL" id="QUE53134.1"/>
    </source>
</evidence>
<accession>A0A975J353</accession>
<name>A0A975J353_9BACT</name>
<sequence length="341" mass="38080">MNPKIFFVVLSGLLCLAAPLFAQESVPIEGHVVIPVEKQPLEGVVVKRTAVHNQGDSAAQEYPFDGQYTQESAVKKIADGGVALISKYGDLLFDKLTFIPFPEYDDPSDTSLKGLHREDYPVAKLLIQGGATTVGILEHTDFFQIQIPDNDLEVMSYVLGEILGSEKAIEFASSKKQSDNASEQQNWQRIEDILKDPQKQHRLLFSFTEAKDGQRKEQIATIRDYAKRRQAWRESQNGGNPLDKIKREDYLRYIVSQLNHYKEKYNSHPENLFKLTSSGVSKEEGLFYRTDDGSLVVATYNPNSLHKQNAPAAILSIPSENGMQIISATSDGVVSTKSISK</sequence>
<proteinExistence type="predicted"/>
<organism evidence="2 3">
    <name type="scientific">Luteolibacter ambystomatis</name>
    <dbReference type="NCBI Taxonomy" id="2824561"/>
    <lineage>
        <taxon>Bacteria</taxon>
        <taxon>Pseudomonadati</taxon>
        <taxon>Verrucomicrobiota</taxon>
        <taxon>Verrucomicrobiia</taxon>
        <taxon>Verrucomicrobiales</taxon>
        <taxon>Verrucomicrobiaceae</taxon>
        <taxon>Luteolibacter</taxon>
    </lineage>
</organism>